<evidence type="ECO:0000313" key="1">
    <source>
        <dbReference type="EMBL" id="MDT2667548.1"/>
    </source>
</evidence>
<proteinExistence type="predicted"/>
<dbReference type="AlphaFoldDB" id="A0AAJ2MMU5"/>
<sequence length="132" mass="15667">MPRKTKYDTHIAPKLEEIKQWRAERLSIADIAKNLSVGLETLNRARLSHPELEEALKAPELTEDELFEKSRRERLNRDKYYNSTLSFIRRHATEEERFKIIQTSVNKVSGKEELEKIKEYIVQQLELKKEEG</sequence>
<comment type="caution">
    <text evidence="1">The sequence shown here is derived from an EMBL/GenBank/DDBJ whole genome shotgun (WGS) entry which is preliminary data.</text>
</comment>
<dbReference type="RefSeq" id="WP_081168695.1">
    <property type="nucleotide sequence ID" value="NZ_JARPXS010000010.1"/>
</dbReference>
<gene>
    <name evidence="1" type="ORF">P7D34_10030</name>
</gene>
<reference evidence="1" key="1">
    <citation type="submission" date="2023-03" db="EMBL/GenBank/DDBJ databases">
        <authorList>
            <person name="Shen W."/>
            <person name="Cai J."/>
        </authorList>
    </citation>
    <scope>NUCLEOTIDE SEQUENCE</scope>
    <source>
        <strain evidence="1">Y3</strain>
    </source>
</reference>
<organism evidence="1 2">
    <name type="scientific">Lactococcus petauri</name>
    <dbReference type="NCBI Taxonomy" id="1940789"/>
    <lineage>
        <taxon>Bacteria</taxon>
        <taxon>Bacillati</taxon>
        <taxon>Bacillota</taxon>
        <taxon>Bacilli</taxon>
        <taxon>Lactobacillales</taxon>
        <taxon>Streptococcaceae</taxon>
        <taxon>Lactococcus</taxon>
    </lineage>
</organism>
<evidence type="ECO:0000313" key="2">
    <source>
        <dbReference type="Proteomes" id="UP001257962"/>
    </source>
</evidence>
<name>A0AAJ2MMU5_9LACT</name>
<dbReference type="Proteomes" id="UP001257962">
    <property type="component" value="Unassembled WGS sequence"/>
</dbReference>
<accession>A0AAJ2MMU5</accession>
<protein>
    <submittedName>
        <fullName evidence="1">Uncharacterized protein</fullName>
    </submittedName>
</protein>
<dbReference type="EMBL" id="JARPYC010000010">
    <property type="protein sequence ID" value="MDT2667548.1"/>
    <property type="molecule type" value="Genomic_DNA"/>
</dbReference>